<dbReference type="AlphaFoldDB" id="D6E8L7"/>
<protein>
    <submittedName>
        <fullName evidence="1">Uncharacterized protein</fullName>
    </submittedName>
</protein>
<organism evidence="1 2">
    <name type="scientific">Gordonibacter pamelaeae 7-10-1-b</name>
    <dbReference type="NCBI Taxonomy" id="657308"/>
    <lineage>
        <taxon>Bacteria</taxon>
        <taxon>Bacillati</taxon>
        <taxon>Actinomycetota</taxon>
        <taxon>Coriobacteriia</taxon>
        <taxon>Eggerthellales</taxon>
        <taxon>Eggerthellaceae</taxon>
        <taxon>Gordonibacter</taxon>
    </lineage>
</organism>
<gene>
    <name evidence="1" type="ORF">GPA_14720</name>
</gene>
<reference evidence="1 2" key="2">
    <citation type="submission" date="2010-03" db="EMBL/GenBank/DDBJ databases">
        <authorList>
            <person name="Pajon A."/>
        </authorList>
    </citation>
    <scope>NUCLEOTIDE SEQUENCE [LARGE SCALE GENOMIC DNA]</scope>
    <source>
        <strain evidence="2">7-10-1-b</strain>
    </source>
</reference>
<accession>D6E8L7</accession>
<reference evidence="1 2" key="1">
    <citation type="submission" date="2010-03" db="EMBL/GenBank/DDBJ databases">
        <title>The genome sequence of Gordonibacter pamelaeae 7-10-1-bT.</title>
        <authorList>
            <consortium name="metaHIT consortium -- http://www.metahit.eu/"/>
            <person name="Pajon A."/>
            <person name="Turner K."/>
            <person name="Parkhill J."/>
            <person name="Timmis K."/>
            <person name="Oxley A."/>
            <person name="Wurdemann D."/>
        </authorList>
    </citation>
    <scope>NUCLEOTIDE SEQUENCE [LARGE SCALE GENOMIC DNA]</scope>
    <source>
        <strain evidence="2">7-10-1-b</strain>
    </source>
</reference>
<evidence type="ECO:0000313" key="2">
    <source>
        <dbReference type="Proteomes" id="UP000008805"/>
    </source>
</evidence>
<dbReference type="EMBL" id="FP929047">
    <property type="protein sequence ID" value="CBL04064.1"/>
    <property type="molecule type" value="Genomic_DNA"/>
</dbReference>
<dbReference type="KEGG" id="gpa:GPA_14720"/>
<sequence>MTAFEYSAQGYRVAPYIADLGKKEA</sequence>
<evidence type="ECO:0000313" key="1">
    <source>
        <dbReference type="EMBL" id="CBL04064.1"/>
    </source>
</evidence>
<name>D6E8L7_9ACTN</name>
<dbReference type="Proteomes" id="UP000008805">
    <property type="component" value="Chromosome"/>
</dbReference>
<keyword evidence="2" id="KW-1185">Reference proteome</keyword>
<proteinExistence type="predicted"/>
<dbReference type="HOGENOM" id="CLU_3418948_0_0_11"/>